<evidence type="ECO:0008006" key="3">
    <source>
        <dbReference type="Google" id="ProtNLM"/>
    </source>
</evidence>
<accession>A0A2A6Z7V1</accession>
<comment type="caution">
    <text evidence="1">The sequence shown here is derived from an EMBL/GenBank/DDBJ whole genome shotgun (WGS) entry which is preliminary data.</text>
</comment>
<proteinExistence type="predicted"/>
<reference evidence="1 2" key="1">
    <citation type="journal article" date="2017" name="Front. Microbiol.">
        <title>New Insights into the Diversity of the Genus Faecalibacterium.</title>
        <authorList>
            <person name="Benevides L."/>
            <person name="Burman S."/>
            <person name="Martin R."/>
            <person name="Robert V."/>
            <person name="Thomas M."/>
            <person name="Miquel S."/>
            <person name="Chain F."/>
            <person name="Sokol H."/>
            <person name="Bermudez-Humaran L.G."/>
            <person name="Morrison M."/>
            <person name="Langella P."/>
            <person name="Azevedo V.A."/>
            <person name="Chatel J.M."/>
            <person name="Soares S."/>
        </authorList>
    </citation>
    <scope>NUCLEOTIDE SEQUENCE [LARGE SCALE GENOMIC DNA]</scope>
    <source>
        <strain evidence="2">CNCM I-4540</strain>
    </source>
</reference>
<organism evidence="1 2">
    <name type="scientific">Faecalibacterium langellae</name>
    <dbReference type="NCBI Taxonomy" id="3435293"/>
    <lineage>
        <taxon>Bacteria</taxon>
        <taxon>Bacillati</taxon>
        <taxon>Bacillota</taxon>
        <taxon>Clostridia</taxon>
        <taxon>Eubacteriales</taxon>
        <taxon>Oscillospiraceae</taxon>
        <taxon>Faecalibacterium</taxon>
    </lineage>
</organism>
<dbReference type="Pfam" id="PF10076">
    <property type="entry name" value="Phage_Mu_Gp48"/>
    <property type="match status" value="1"/>
</dbReference>
<name>A0A2A6Z7V1_9FIRM</name>
<evidence type="ECO:0000313" key="2">
    <source>
        <dbReference type="Proteomes" id="UP000220752"/>
    </source>
</evidence>
<protein>
    <recommendedName>
        <fullName evidence="3">DUF2313 domain-containing protein</fullName>
    </recommendedName>
</protein>
<sequence length="257" mass="28522">MKRFYNRQFASNYDELISYYPRYYRDVREMVAILKANGRLLDGAQDAIEGIYTSGFIDSMDEAAIVELERFLHIRTRSQRTLEERRRLIKSYIIGFGKVSATLLSEMLQAYTGSPSDIKLEPFDDRFNNKLYISTSPKNEFSFLVSDVLDILSKKVPAHIPFSIAFTYQPEAPPAYIAVAQYSTAISCIIRLPGVIQPRAVGATAYTAGAAASARMMAEVKLPGIIAPKSVSAQAYAAGRLAHTHETVTITIGGQTT</sequence>
<dbReference type="EMBL" id="NMTQ01000037">
    <property type="protein sequence ID" value="PDX57443.1"/>
    <property type="molecule type" value="Genomic_DNA"/>
</dbReference>
<dbReference type="AlphaFoldDB" id="A0A2A6Z7V1"/>
<evidence type="ECO:0000313" key="1">
    <source>
        <dbReference type="EMBL" id="PDX57443.1"/>
    </source>
</evidence>
<keyword evidence="2" id="KW-1185">Reference proteome</keyword>
<dbReference type="Proteomes" id="UP000220752">
    <property type="component" value="Unassembled WGS sequence"/>
</dbReference>
<dbReference type="InterPro" id="IPR018755">
    <property type="entry name" value="Phage_Mu_Gp48"/>
</dbReference>
<gene>
    <name evidence="1" type="ORF">CGS46_13045</name>
</gene>